<proteinExistence type="predicted"/>
<dbReference type="OrthoDB" id="66510at2759"/>
<dbReference type="GO" id="GO:0051865">
    <property type="term" value="P:protein autoubiquitination"/>
    <property type="evidence" value="ECO:0007669"/>
    <property type="project" value="TreeGrafter"/>
</dbReference>
<dbReference type="Proteomes" id="UP000245768">
    <property type="component" value="Unassembled WGS sequence"/>
</dbReference>
<dbReference type="GO" id="GO:0005634">
    <property type="term" value="C:nucleus"/>
    <property type="evidence" value="ECO:0007669"/>
    <property type="project" value="TreeGrafter"/>
</dbReference>
<feature type="compositionally biased region" description="Low complexity" evidence="1">
    <location>
        <begin position="178"/>
        <end position="195"/>
    </location>
</feature>
<dbReference type="RefSeq" id="XP_025378880.1">
    <property type="nucleotide sequence ID" value="XM_025525665.1"/>
</dbReference>
<gene>
    <name evidence="2" type="ORF">FA10DRAFT_72944</name>
</gene>
<feature type="region of interest" description="Disordered" evidence="1">
    <location>
        <begin position="147"/>
        <end position="166"/>
    </location>
</feature>
<dbReference type="GO" id="GO:0000209">
    <property type="term" value="P:protein polyubiquitination"/>
    <property type="evidence" value="ECO:0007669"/>
    <property type="project" value="TreeGrafter"/>
</dbReference>
<evidence type="ECO:0000256" key="1">
    <source>
        <dbReference type="SAM" id="MobiDB-lite"/>
    </source>
</evidence>
<evidence type="ECO:0000313" key="2">
    <source>
        <dbReference type="EMBL" id="PWN91682.1"/>
    </source>
</evidence>
<accession>A0A316YRE7</accession>
<name>A0A316YRE7_9BASI</name>
<reference evidence="2 3" key="1">
    <citation type="journal article" date="2018" name="Mol. Biol. Evol.">
        <title>Broad Genomic Sampling Reveals a Smut Pathogenic Ancestry of the Fungal Clade Ustilaginomycotina.</title>
        <authorList>
            <person name="Kijpornyongpan T."/>
            <person name="Mondo S.J."/>
            <person name="Barry K."/>
            <person name="Sandor L."/>
            <person name="Lee J."/>
            <person name="Lipzen A."/>
            <person name="Pangilinan J."/>
            <person name="LaButti K."/>
            <person name="Hainaut M."/>
            <person name="Henrissat B."/>
            <person name="Grigoriev I.V."/>
            <person name="Spatafora J.W."/>
            <person name="Aime M.C."/>
        </authorList>
    </citation>
    <scope>NUCLEOTIDE SEQUENCE [LARGE SCALE GENOMIC DNA]</scope>
    <source>
        <strain evidence="2 3">MCA 4198</strain>
    </source>
</reference>
<protein>
    <submittedName>
        <fullName evidence="2">Uncharacterized protein</fullName>
    </submittedName>
</protein>
<feature type="region of interest" description="Disordered" evidence="1">
    <location>
        <begin position="171"/>
        <end position="196"/>
    </location>
</feature>
<dbReference type="GO" id="GO:0000151">
    <property type="term" value="C:ubiquitin ligase complex"/>
    <property type="evidence" value="ECO:0007669"/>
    <property type="project" value="TreeGrafter"/>
</dbReference>
<feature type="region of interest" description="Disordered" evidence="1">
    <location>
        <begin position="287"/>
        <end position="319"/>
    </location>
</feature>
<evidence type="ECO:0000313" key="3">
    <source>
        <dbReference type="Proteomes" id="UP000245768"/>
    </source>
</evidence>
<organism evidence="2 3">
    <name type="scientific">Acaromyces ingoldii</name>
    <dbReference type="NCBI Taxonomy" id="215250"/>
    <lineage>
        <taxon>Eukaryota</taxon>
        <taxon>Fungi</taxon>
        <taxon>Dikarya</taxon>
        <taxon>Basidiomycota</taxon>
        <taxon>Ustilaginomycotina</taxon>
        <taxon>Exobasidiomycetes</taxon>
        <taxon>Exobasidiales</taxon>
        <taxon>Cryptobasidiaceae</taxon>
        <taxon>Acaromyces</taxon>
    </lineage>
</organism>
<dbReference type="EMBL" id="KZ819635">
    <property type="protein sequence ID" value="PWN91682.1"/>
    <property type="molecule type" value="Genomic_DNA"/>
</dbReference>
<dbReference type="PANTHER" id="PTHR31531:SF2">
    <property type="entry name" value="E3 UBIQUITIN-PROTEIN LIGASE E3D"/>
    <property type="match status" value="1"/>
</dbReference>
<dbReference type="STRING" id="215250.A0A316YRE7"/>
<dbReference type="InterPro" id="IPR019193">
    <property type="entry name" value="UBQ-conj_enz_E2-bd_prot"/>
</dbReference>
<dbReference type="GO" id="GO:0006513">
    <property type="term" value="P:protein monoubiquitination"/>
    <property type="evidence" value="ECO:0007669"/>
    <property type="project" value="TreeGrafter"/>
</dbReference>
<dbReference type="Pfam" id="PF09814">
    <property type="entry name" value="HECT_2"/>
    <property type="match status" value="1"/>
</dbReference>
<dbReference type="GO" id="GO:0031624">
    <property type="term" value="F:ubiquitin conjugating enzyme binding"/>
    <property type="evidence" value="ECO:0007669"/>
    <property type="project" value="TreeGrafter"/>
</dbReference>
<dbReference type="PANTHER" id="PTHR31531">
    <property type="entry name" value="E3 UBIQUITIN-PROTEIN LIGASE E3D FAMILY MEMBER"/>
    <property type="match status" value="1"/>
</dbReference>
<feature type="compositionally biased region" description="Polar residues" evidence="1">
    <location>
        <begin position="288"/>
        <end position="297"/>
    </location>
</feature>
<dbReference type="GO" id="GO:0030332">
    <property type="term" value="F:cyclin binding"/>
    <property type="evidence" value="ECO:0007669"/>
    <property type="project" value="TreeGrafter"/>
</dbReference>
<dbReference type="GeneID" id="37047581"/>
<sequence length="475" mass="51199">MGRASKLEKMGMVSQFSSCSTLNRMLMLLLFKFSLEQAQTAMASGSEDDLFEKLSSASRRLEGQDAVMRPKNGRRSMDMLTQTHKRGSASLPLSSRDLVRARAAGADGNDADSKWQTQTIGDFSDNTLATQVASGMAGASSAHLEGGAGDDLVGNDGDSDDFYVGQPTSKWVQTHAPSSSSSSPQGKAANGAAAASYRPSSLALHAGREEAGVEVQERKEDSEECQWHYICETQARLGTMTISLWREQDVEETHWRFEVDASGEHIELTGDDGGGKDRRKVLCYPLSSRGTPGQGTMTPKEDHRSAKVSVSTAATDEERPDAFAEAPLSASMLESSRTKSLVCTSCLETVVDLQSVSRFVALPSQHWEELIDAWMCHGDQEINVGLIQAHKDMDESKPVQVGEVRVSDSQLTLNGVNAVAGKIDIVTSTSPLEVSVGRFARAERIGTNGLHRKVVILWCALALAEVVARLVACIS</sequence>
<dbReference type="InParanoid" id="A0A316YRE7"/>
<keyword evidence="3" id="KW-1185">Reference proteome</keyword>
<dbReference type="GO" id="GO:0043161">
    <property type="term" value="P:proteasome-mediated ubiquitin-dependent protein catabolic process"/>
    <property type="evidence" value="ECO:0007669"/>
    <property type="project" value="TreeGrafter"/>
</dbReference>
<dbReference type="AlphaFoldDB" id="A0A316YRE7"/>
<dbReference type="GO" id="GO:0061630">
    <property type="term" value="F:ubiquitin protein ligase activity"/>
    <property type="evidence" value="ECO:0007669"/>
    <property type="project" value="TreeGrafter"/>
</dbReference>
<dbReference type="GO" id="GO:0005829">
    <property type="term" value="C:cytosol"/>
    <property type="evidence" value="ECO:0007669"/>
    <property type="project" value="TreeGrafter"/>
</dbReference>